<sequence length="324" mass="36930">MSKILEVKKLTKIFNSQKRNIKKQFRAVDSISFSVQEGEILGLLGPNGAGKTTTIQMLLGALTPTSGEIYYFGKPFSGTEDPALNKINFASGYANIPSRLTIKENLTVFAHFYQVANYQDKIKRLATEFEVQDLLNKPLTQLSSGQKTRVMLMKTMINYPHLLLLDEPTASLDPDISQKVRQFLLSQREKYNVSLLFTSHNMNEIQEICDRVIFLNQGKIVAEDTPMGILKKMKRTYIRMVIIRGESDLIGYSRDNHFDLSFKKGKALVKIDEEVIPKFLYEISGLGVRYSDIEILRPQLEDFFLQVAKENITECGDKNEPNQN</sequence>
<dbReference type="AlphaFoldDB" id="A0A2M7TBR7"/>
<comment type="similarity">
    <text evidence="1">Belongs to the ABC transporter superfamily.</text>
</comment>
<dbReference type="InterPro" id="IPR027417">
    <property type="entry name" value="P-loop_NTPase"/>
</dbReference>
<name>A0A2M7TBR7_UNCKA</name>
<dbReference type="GO" id="GO:0016887">
    <property type="term" value="F:ATP hydrolysis activity"/>
    <property type="evidence" value="ECO:0007669"/>
    <property type="project" value="InterPro"/>
</dbReference>
<dbReference type="SUPFAM" id="SSF52540">
    <property type="entry name" value="P-loop containing nucleoside triphosphate hydrolases"/>
    <property type="match status" value="1"/>
</dbReference>
<dbReference type="GO" id="GO:0005524">
    <property type="term" value="F:ATP binding"/>
    <property type="evidence" value="ECO:0007669"/>
    <property type="project" value="UniProtKB-KW"/>
</dbReference>
<keyword evidence="3" id="KW-0547">Nucleotide-binding</keyword>
<evidence type="ECO:0000313" key="6">
    <source>
        <dbReference type="EMBL" id="PIZ42605.1"/>
    </source>
</evidence>
<keyword evidence="2" id="KW-0813">Transport</keyword>
<gene>
    <name evidence="6" type="ORF">COY34_02605</name>
</gene>
<evidence type="ECO:0000313" key="7">
    <source>
        <dbReference type="Proteomes" id="UP000230970"/>
    </source>
</evidence>
<dbReference type="PANTHER" id="PTHR42711:SF5">
    <property type="entry name" value="ABC TRANSPORTER ATP-BINDING PROTEIN NATA"/>
    <property type="match status" value="1"/>
</dbReference>
<dbReference type="SMART" id="SM00382">
    <property type="entry name" value="AAA"/>
    <property type="match status" value="1"/>
</dbReference>
<dbReference type="PANTHER" id="PTHR42711">
    <property type="entry name" value="ABC TRANSPORTER ATP-BINDING PROTEIN"/>
    <property type="match status" value="1"/>
</dbReference>
<dbReference type="InterPro" id="IPR003593">
    <property type="entry name" value="AAA+_ATPase"/>
</dbReference>
<evidence type="ECO:0000256" key="3">
    <source>
        <dbReference type="ARBA" id="ARBA00022741"/>
    </source>
</evidence>
<evidence type="ECO:0000256" key="1">
    <source>
        <dbReference type="ARBA" id="ARBA00005417"/>
    </source>
</evidence>
<comment type="caution">
    <text evidence="6">The sequence shown here is derived from an EMBL/GenBank/DDBJ whole genome shotgun (WGS) entry which is preliminary data.</text>
</comment>
<feature type="domain" description="ABC transporter" evidence="5">
    <location>
        <begin position="5"/>
        <end position="242"/>
    </location>
</feature>
<dbReference type="PROSITE" id="PS50893">
    <property type="entry name" value="ABC_TRANSPORTER_2"/>
    <property type="match status" value="1"/>
</dbReference>
<protein>
    <submittedName>
        <fullName evidence="6">ABC transporter ATP-binding protein</fullName>
    </submittedName>
</protein>
<keyword evidence="4 6" id="KW-0067">ATP-binding</keyword>
<dbReference type="InterPro" id="IPR003439">
    <property type="entry name" value="ABC_transporter-like_ATP-bd"/>
</dbReference>
<evidence type="ECO:0000259" key="5">
    <source>
        <dbReference type="PROSITE" id="PS50893"/>
    </source>
</evidence>
<evidence type="ECO:0000256" key="4">
    <source>
        <dbReference type="ARBA" id="ARBA00022840"/>
    </source>
</evidence>
<dbReference type="Gene3D" id="3.40.50.300">
    <property type="entry name" value="P-loop containing nucleotide triphosphate hydrolases"/>
    <property type="match status" value="1"/>
</dbReference>
<dbReference type="CDD" id="cd03230">
    <property type="entry name" value="ABC_DR_subfamily_A"/>
    <property type="match status" value="1"/>
</dbReference>
<dbReference type="Proteomes" id="UP000230970">
    <property type="component" value="Unassembled WGS sequence"/>
</dbReference>
<dbReference type="EMBL" id="PFNJ01000062">
    <property type="protein sequence ID" value="PIZ42605.1"/>
    <property type="molecule type" value="Genomic_DNA"/>
</dbReference>
<dbReference type="Pfam" id="PF00005">
    <property type="entry name" value="ABC_tran"/>
    <property type="match status" value="1"/>
</dbReference>
<evidence type="ECO:0000256" key="2">
    <source>
        <dbReference type="ARBA" id="ARBA00022448"/>
    </source>
</evidence>
<accession>A0A2M7TBR7</accession>
<organism evidence="6 7">
    <name type="scientific">candidate division WWE3 bacterium CG_4_10_14_0_2_um_filter_42_8</name>
    <dbReference type="NCBI Taxonomy" id="1975074"/>
    <lineage>
        <taxon>Bacteria</taxon>
        <taxon>Katanobacteria</taxon>
    </lineage>
</organism>
<proteinExistence type="inferred from homology"/>
<dbReference type="InterPro" id="IPR050763">
    <property type="entry name" value="ABC_transporter_ATP-binding"/>
</dbReference>
<reference evidence="7" key="1">
    <citation type="submission" date="2017-09" db="EMBL/GenBank/DDBJ databases">
        <title>Depth-based differentiation of microbial function through sediment-hosted aquifers and enrichment of novel symbionts in the deep terrestrial subsurface.</title>
        <authorList>
            <person name="Probst A.J."/>
            <person name="Ladd B."/>
            <person name="Jarett J.K."/>
            <person name="Geller-Mcgrath D.E."/>
            <person name="Sieber C.M.K."/>
            <person name="Emerson J.B."/>
            <person name="Anantharaman K."/>
            <person name="Thomas B.C."/>
            <person name="Malmstrom R."/>
            <person name="Stieglmeier M."/>
            <person name="Klingl A."/>
            <person name="Woyke T."/>
            <person name="Ryan C.M."/>
            <person name="Banfield J.F."/>
        </authorList>
    </citation>
    <scope>NUCLEOTIDE SEQUENCE [LARGE SCALE GENOMIC DNA]</scope>
</reference>